<evidence type="ECO:0000256" key="3">
    <source>
        <dbReference type="ARBA" id="ARBA00032824"/>
    </source>
</evidence>
<accession>A0A5R9J6V7</accession>
<dbReference type="GO" id="GO:0033554">
    <property type="term" value="P:cellular response to stress"/>
    <property type="evidence" value="ECO:0007669"/>
    <property type="project" value="TreeGrafter"/>
</dbReference>
<dbReference type="PIRSF" id="PIRSF000239">
    <property type="entry name" value="AHPC"/>
    <property type="match status" value="1"/>
</dbReference>
<dbReference type="RefSeq" id="WP_138327443.1">
    <property type="nucleotide sequence ID" value="NZ_VCDI01000008.1"/>
</dbReference>
<name>A0A5R9J6V7_9PROT</name>
<evidence type="ECO:0000256" key="2">
    <source>
        <dbReference type="ARBA" id="ARBA00023002"/>
    </source>
</evidence>
<feature type="region of interest" description="Disordered" evidence="6">
    <location>
        <begin position="191"/>
        <end position="225"/>
    </location>
</feature>
<evidence type="ECO:0000256" key="5">
    <source>
        <dbReference type="PIRSR" id="PIRSR000239-1"/>
    </source>
</evidence>
<proteinExistence type="inferred from homology"/>
<dbReference type="OrthoDB" id="9812811at2"/>
<dbReference type="PANTHER" id="PTHR10681:SF128">
    <property type="entry name" value="THIOREDOXIN-DEPENDENT PEROXIDE REDUCTASE, MITOCHONDRIAL"/>
    <property type="match status" value="1"/>
</dbReference>
<dbReference type="GO" id="GO:0006979">
    <property type="term" value="P:response to oxidative stress"/>
    <property type="evidence" value="ECO:0007669"/>
    <property type="project" value="TreeGrafter"/>
</dbReference>
<dbReference type="Pfam" id="PF00578">
    <property type="entry name" value="AhpC-TSA"/>
    <property type="match status" value="1"/>
</dbReference>
<feature type="active site" description="Cysteine sulfenic acid (-SOH) intermediate; for peroxidase activity" evidence="5">
    <location>
        <position position="54"/>
    </location>
</feature>
<dbReference type="GO" id="GO:0005829">
    <property type="term" value="C:cytosol"/>
    <property type="evidence" value="ECO:0007669"/>
    <property type="project" value="TreeGrafter"/>
</dbReference>
<evidence type="ECO:0000313" key="9">
    <source>
        <dbReference type="Proteomes" id="UP000305654"/>
    </source>
</evidence>
<keyword evidence="9" id="KW-1185">Reference proteome</keyword>
<gene>
    <name evidence="8" type="ORF">FE263_18085</name>
</gene>
<evidence type="ECO:0000256" key="6">
    <source>
        <dbReference type="SAM" id="MobiDB-lite"/>
    </source>
</evidence>
<dbReference type="InterPro" id="IPR050217">
    <property type="entry name" value="Peroxiredoxin"/>
</dbReference>
<dbReference type="GO" id="GO:0045454">
    <property type="term" value="P:cell redox homeostasis"/>
    <property type="evidence" value="ECO:0007669"/>
    <property type="project" value="TreeGrafter"/>
</dbReference>
<dbReference type="GO" id="GO:0008379">
    <property type="term" value="F:thioredoxin peroxidase activity"/>
    <property type="evidence" value="ECO:0007669"/>
    <property type="project" value="TreeGrafter"/>
</dbReference>
<dbReference type="InterPro" id="IPR013766">
    <property type="entry name" value="Thioredoxin_domain"/>
</dbReference>
<evidence type="ECO:0000259" key="7">
    <source>
        <dbReference type="PROSITE" id="PS51352"/>
    </source>
</evidence>
<dbReference type="InterPro" id="IPR019479">
    <property type="entry name" value="Peroxiredoxin_C"/>
</dbReference>
<protein>
    <recommendedName>
        <fullName evidence="3">Thioredoxin peroxidase</fullName>
    </recommendedName>
</protein>
<sequence>MSEPAPSERTGPPLLHDPAPDFHARTTMGDRSLSSYRGQWLLLFSHPADFTPVCTSEFVAFARAAERFTALNCALLALSVDSLFSHLAWIRSIHAQFDVVVPFPIIEDPSMAIAQAYGMISPRARDSAMVRAIFVIDPDGIIRAISWYPMTTGRSVAELLRLVAALKMTDTHGVSTPEAWQPGGDVILPPPTTASEALGASGTGSDWYYRTATPDALPTAGRRQP</sequence>
<evidence type="ECO:0000256" key="1">
    <source>
        <dbReference type="ARBA" id="ARBA00009796"/>
    </source>
</evidence>
<reference evidence="8 9" key="1">
    <citation type="submission" date="2019-05" db="EMBL/GenBank/DDBJ databases">
        <authorList>
            <person name="Pankratov T."/>
            <person name="Grouzdev D."/>
        </authorList>
    </citation>
    <scope>NUCLEOTIDE SEQUENCE [LARGE SCALE GENOMIC DNA]</scope>
    <source>
        <strain evidence="8 9">KEBCLARHB70R</strain>
    </source>
</reference>
<feature type="domain" description="Thioredoxin" evidence="7">
    <location>
        <begin position="13"/>
        <end position="168"/>
    </location>
</feature>
<dbReference type="PANTHER" id="PTHR10681">
    <property type="entry name" value="THIOREDOXIN PEROXIDASE"/>
    <property type="match status" value="1"/>
</dbReference>
<dbReference type="Proteomes" id="UP000305654">
    <property type="component" value="Unassembled WGS sequence"/>
</dbReference>
<dbReference type="NCBIfam" id="NF009668">
    <property type="entry name" value="PRK13189.1"/>
    <property type="match status" value="1"/>
</dbReference>
<evidence type="ECO:0000256" key="4">
    <source>
        <dbReference type="ARBA" id="ARBA00037420"/>
    </source>
</evidence>
<keyword evidence="2 8" id="KW-0560">Oxidoreductase</keyword>
<dbReference type="SUPFAM" id="SSF52833">
    <property type="entry name" value="Thioredoxin-like"/>
    <property type="match status" value="1"/>
</dbReference>
<feature type="region of interest" description="Disordered" evidence="6">
    <location>
        <begin position="1"/>
        <end position="21"/>
    </location>
</feature>
<dbReference type="EMBL" id="VCDI01000008">
    <property type="protein sequence ID" value="TLU71086.1"/>
    <property type="molecule type" value="Genomic_DNA"/>
</dbReference>
<dbReference type="PROSITE" id="PS51352">
    <property type="entry name" value="THIOREDOXIN_2"/>
    <property type="match status" value="1"/>
</dbReference>
<dbReference type="AlphaFoldDB" id="A0A5R9J6V7"/>
<evidence type="ECO:0000313" key="8">
    <source>
        <dbReference type="EMBL" id="TLU71086.1"/>
    </source>
</evidence>
<organism evidence="8 9">
    <name type="scientific">Lichenicoccus roseus</name>
    <dbReference type="NCBI Taxonomy" id="2683649"/>
    <lineage>
        <taxon>Bacteria</taxon>
        <taxon>Pseudomonadati</taxon>
        <taxon>Pseudomonadota</taxon>
        <taxon>Alphaproteobacteria</taxon>
        <taxon>Acetobacterales</taxon>
        <taxon>Acetobacteraceae</taxon>
        <taxon>Lichenicoccus</taxon>
    </lineage>
</organism>
<dbReference type="InterPro" id="IPR036249">
    <property type="entry name" value="Thioredoxin-like_sf"/>
</dbReference>
<comment type="function">
    <text evidence="4">Thiol-specific peroxidase that catalyzes the reduction of hydrogen peroxide and organic hydroperoxides to water and alcohols, respectively. Plays a role in cell protection against oxidative stress by detoxifying peroxides.</text>
</comment>
<dbReference type="Pfam" id="PF10417">
    <property type="entry name" value="1-cysPrx_C"/>
    <property type="match status" value="1"/>
</dbReference>
<keyword evidence="8" id="KW-0575">Peroxidase</keyword>
<dbReference type="InterPro" id="IPR024706">
    <property type="entry name" value="Peroxiredoxin_AhpC-typ"/>
</dbReference>
<dbReference type="Gene3D" id="3.40.30.10">
    <property type="entry name" value="Glutaredoxin"/>
    <property type="match status" value="1"/>
</dbReference>
<dbReference type="InterPro" id="IPR000866">
    <property type="entry name" value="AhpC/TSA"/>
</dbReference>
<comment type="caution">
    <text evidence="8">The sequence shown here is derived from an EMBL/GenBank/DDBJ whole genome shotgun (WGS) entry which is preliminary data.</text>
</comment>
<dbReference type="GO" id="GO:0042744">
    <property type="term" value="P:hydrogen peroxide catabolic process"/>
    <property type="evidence" value="ECO:0007669"/>
    <property type="project" value="TreeGrafter"/>
</dbReference>
<comment type="similarity">
    <text evidence="1">Belongs to the peroxiredoxin family. AhpC/Prx1 subfamily.</text>
</comment>